<feature type="domain" description="Protein kinase" evidence="4">
    <location>
        <begin position="280"/>
        <end position="633"/>
    </location>
</feature>
<dbReference type="PANTHER" id="PTHR45927:SF10">
    <property type="entry name" value="LYSM-DOMAIN RECEPTOR-LIKE KINASE"/>
    <property type="match status" value="1"/>
</dbReference>
<keyword evidence="7" id="KW-1185">Reference proteome</keyword>
<dbReference type="SUPFAM" id="SSF56112">
    <property type="entry name" value="Protein kinase-like (PK-like)"/>
    <property type="match status" value="1"/>
</dbReference>
<dbReference type="GO" id="GO:0004672">
    <property type="term" value="F:protein kinase activity"/>
    <property type="evidence" value="ECO:0007669"/>
    <property type="project" value="InterPro"/>
</dbReference>
<dbReference type="Pfam" id="PF07714">
    <property type="entry name" value="PK_Tyr_Ser-Thr"/>
    <property type="match status" value="1"/>
</dbReference>
<dbReference type="Pfam" id="PF23472">
    <property type="entry name" value="LysM2_CERK1_LYK3_4_5"/>
    <property type="match status" value="1"/>
</dbReference>
<dbReference type="InterPro" id="IPR001245">
    <property type="entry name" value="Ser-Thr/Tyr_kinase_cat_dom"/>
</dbReference>
<proteinExistence type="predicted"/>
<keyword evidence="2" id="KW-0812">Transmembrane</keyword>
<dbReference type="Pfam" id="PF23446">
    <property type="entry name" value="LysM1_NFP_LYK"/>
    <property type="match status" value="1"/>
</dbReference>
<evidence type="ECO:0000256" key="3">
    <source>
        <dbReference type="SAM" id="SignalP"/>
    </source>
</evidence>
<dbReference type="PROSITE" id="PS51782">
    <property type="entry name" value="LYSM"/>
    <property type="match status" value="1"/>
</dbReference>
<feature type="compositionally biased region" description="Polar residues" evidence="1">
    <location>
        <begin position="323"/>
        <end position="336"/>
    </location>
</feature>
<dbReference type="InterPro" id="IPR056561">
    <property type="entry name" value="NFP_LYK_LysM1"/>
</dbReference>
<feature type="domain" description="LysM" evidence="5">
    <location>
        <begin position="183"/>
        <end position="227"/>
    </location>
</feature>
<sequence>MMIHFLFVIFISIGLSSGADQYYDGTSCYSADNVQGTRYSCDSLSPSKCWTFLVYRANDRFNTIAKISTLFNVTSEELLGKNSNVTSSSEVLNPGREVVVPITCSCVDRFYKANLSYIFAGSMTLSNVACELFEGLVKSVVLEEQNSVFSSNSSFQVGSTIQVPLKCACPDKNSTNAGVEFLVTYPLIRNDDPNVICERFNISVSNLLDVNHLDAFATVYPNTTVLVPLKSEPKINFDFPGSSPPSNSPGFIPIEPVEKSRKSTQLQKVYISVSVVGFFLVLVTMVACGLYVKTLRKCKAEEKSHTLTRKSSLTSCSTPRSSQLSGPTPPKSSTASCLSPDLLEGIKYLLGNYTVEEMKKATNDFSEESRIMDDDIYKGFMDDAEILIKQTRFEDTKQVIDVHSKINHVHIVKLLGVCYGDDDNFSWCYLVFDYPSNGSLRGCLSSSNPSLRWRRRTHIAFDVATGLHYLHYCVVPPYTHKNVSSKTIFLTRNWRAKVAVFEAMSIAGTGTSKDHENISHSDHFAHAITSDQKEDIYAFGVVLLELISGKRNLEEKPLIESVAFLGGGASSSSDNQAGGCFDQLKNFVDPSLKDDYPLAEALCLAVLAKACTEDDPFHRPSMDDILKVLGRMV</sequence>
<dbReference type="GO" id="GO:0005886">
    <property type="term" value="C:plasma membrane"/>
    <property type="evidence" value="ECO:0007669"/>
    <property type="project" value="UniProtKB-ARBA"/>
</dbReference>
<feature type="region of interest" description="Disordered" evidence="1">
    <location>
        <begin position="309"/>
        <end position="336"/>
    </location>
</feature>
<dbReference type="PANTHER" id="PTHR45927">
    <property type="entry name" value="LYSM-DOMAIN RECEPTOR-LIKE KINASE-RELATED"/>
    <property type="match status" value="1"/>
</dbReference>
<dbReference type="Proteomes" id="UP001161247">
    <property type="component" value="Chromosome 2"/>
</dbReference>
<dbReference type="PROSITE" id="PS50011">
    <property type="entry name" value="PROTEIN_KINASE_DOM"/>
    <property type="match status" value="1"/>
</dbReference>
<reference evidence="6" key="1">
    <citation type="submission" date="2023-03" db="EMBL/GenBank/DDBJ databases">
        <authorList>
            <person name="Julca I."/>
        </authorList>
    </citation>
    <scope>NUCLEOTIDE SEQUENCE</scope>
</reference>
<evidence type="ECO:0000259" key="4">
    <source>
        <dbReference type="PROSITE" id="PS50011"/>
    </source>
</evidence>
<accession>A0AAV1CLQ3</accession>
<feature type="compositionally biased region" description="Low complexity" evidence="1">
    <location>
        <begin position="311"/>
        <end position="322"/>
    </location>
</feature>
<protein>
    <submittedName>
        <fullName evidence="6">OLC1v1032470C1</fullName>
    </submittedName>
</protein>
<feature type="transmembrane region" description="Helical" evidence="2">
    <location>
        <begin position="269"/>
        <end position="292"/>
    </location>
</feature>
<dbReference type="AlphaFoldDB" id="A0AAV1CLQ3"/>
<keyword evidence="3" id="KW-0732">Signal</keyword>
<dbReference type="GO" id="GO:0005524">
    <property type="term" value="F:ATP binding"/>
    <property type="evidence" value="ECO:0007669"/>
    <property type="project" value="InterPro"/>
</dbReference>
<evidence type="ECO:0000313" key="7">
    <source>
        <dbReference type="Proteomes" id="UP001161247"/>
    </source>
</evidence>
<name>A0AAV1CLQ3_OLDCO</name>
<organism evidence="6 7">
    <name type="scientific">Oldenlandia corymbosa var. corymbosa</name>
    <dbReference type="NCBI Taxonomy" id="529605"/>
    <lineage>
        <taxon>Eukaryota</taxon>
        <taxon>Viridiplantae</taxon>
        <taxon>Streptophyta</taxon>
        <taxon>Embryophyta</taxon>
        <taxon>Tracheophyta</taxon>
        <taxon>Spermatophyta</taxon>
        <taxon>Magnoliopsida</taxon>
        <taxon>eudicotyledons</taxon>
        <taxon>Gunneridae</taxon>
        <taxon>Pentapetalae</taxon>
        <taxon>asterids</taxon>
        <taxon>lamiids</taxon>
        <taxon>Gentianales</taxon>
        <taxon>Rubiaceae</taxon>
        <taxon>Rubioideae</taxon>
        <taxon>Spermacoceae</taxon>
        <taxon>Hedyotis-Oldenlandia complex</taxon>
        <taxon>Oldenlandia</taxon>
    </lineage>
</organism>
<keyword evidence="2" id="KW-0472">Membrane</keyword>
<keyword evidence="2" id="KW-1133">Transmembrane helix</keyword>
<dbReference type="InterPro" id="IPR011009">
    <property type="entry name" value="Kinase-like_dom_sf"/>
</dbReference>
<dbReference type="EMBL" id="OX459119">
    <property type="protein sequence ID" value="CAI9096352.1"/>
    <property type="molecule type" value="Genomic_DNA"/>
</dbReference>
<evidence type="ECO:0000256" key="1">
    <source>
        <dbReference type="SAM" id="MobiDB-lite"/>
    </source>
</evidence>
<gene>
    <name evidence="6" type="ORF">OLC1_LOCUS7128</name>
</gene>
<feature type="signal peptide" evidence="3">
    <location>
        <begin position="1"/>
        <end position="18"/>
    </location>
</feature>
<dbReference type="InterPro" id="IPR052611">
    <property type="entry name" value="Plant_RLK_LysM"/>
</dbReference>
<evidence type="ECO:0000259" key="5">
    <source>
        <dbReference type="PROSITE" id="PS51782"/>
    </source>
</evidence>
<evidence type="ECO:0000313" key="6">
    <source>
        <dbReference type="EMBL" id="CAI9096352.1"/>
    </source>
</evidence>
<dbReference type="Pfam" id="PF23473">
    <property type="entry name" value="LysM3_LYK4_5"/>
    <property type="match status" value="1"/>
</dbReference>
<dbReference type="InterPro" id="IPR056563">
    <property type="entry name" value="LysM3_LYK4_5"/>
</dbReference>
<dbReference type="InterPro" id="IPR018392">
    <property type="entry name" value="LysM"/>
</dbReference>
<dbReference type="InterPro" id="IPR056562">
    <property type="entry name" value="LysM2_CERK1_LYK3_4_5"/>
</dbReference>
<evidence type="ECO:0000256" key="2">
    <source>
        <dbReference type="SAM" id="Phobius"/>
    </source>
</evidence>
<dbReference type="Gene3D" id="3.30.200.20">
    <property type="entry name" value="Phosphorylase Kinase, domain 1"/>
    <property type="match status" value="1"/>
</dbReference>
<dbReference type="InterPro" id="IPR000719">
    <property type="entry name" value="Prot_kinase_dom"/>
</dbReference>
<dbReference type="Gene3D" id="1.10.510.10">
    <property type="entry name" value="Transferase(Phosphotransferase) domain 1"/>
    <property type="match status" value="1"/>
</dbReference>
<feature type="chain" id="PRO_5043965073" evidence="3">
    <location>
        <begin position="19"/>
        <end position="633"/>
    </location>
</feature>